<sequence length="503" mass="55138">MARSDLQTMNPVMSTSLISDSTLLIPLIPFITFYSQQWNNSSYPWKPITLALPYISSPHAHPYLKANDLHWLSGMTSLHHLDLSGVDLSNVHGWLHDINMLPSLLVLKLKRTNPQVGVALPVTIGNLSRLRVLSLSGNNLSGKLPETIGNLAHLKFLDLSGNAISGRLPDSFGNLSQLQHLSMQSNGINGTLPKGMGNLCKLQILDFTSNFISGGIDDLVDRLSKCSENKKGSDSGSTDGLIRLRLGNNRLNDTVPVSTGQLFKLQELNLSSNSLVGVLTESHFANLVNLAYLDLSYNSLQLNVSENWKPPFSCYTITMCSCRVGPVFPAWIRTQTNLSELCLSNTGLSGTIPAWLWDLKSSYVLNLSNNNLEGRLPTSLKNYPVNQVDLSSNRFEGPLPELSTNLIFINLSNNSFSGPIPSYFAVATYTQVFALSDNHITGSIPSFFCNFAFLELFDVSNNNMSAGLPGCWNSASALKVINLSNNNFTGSIPTWIGRKTFHL</sequence>
<dbReference type="SUPFAM" id="SSF52047">
    <property type="entry name" value="RNI-like"/>
    <property type="match status" value="1"/>
</dbReference>
<reference evidence="13" key="1">
    <citation type="submission" date="2025-08" db="UniProtKB">
        <authorList>
            <consortium name="RefSeq"/>
        </authorList>
    </citation>
    <scope>IDENTIFICATION</scope>
</reference>
<evidence type="ECO:0000256" key="4">
    <source>
        <dbReference type="ARBA" id="ARBA00022614"/>
    </source>
</evidence>
<dbReference type="Proteomes" id="UP001515500">
    <property type="component" value="Chromosome 2"/>
</dbReference>
<comment type="similarity">
    <text evidence="2">Belongs to the RLP family.</text>
</comment>
<dbReference type="RefSeq" id="XP_039136889.1">
    <property type="nucleotide sequence ID" value="XM_039280955.1"/>
</dbReference>
<dbReference type="InterPro" id="IPR003591">
    <property type="entry name" value="Leu-rich_rpt_typical-subtyp"/>
</dbReference>
<dbReference type="FunFam" id="3.80.10.10:FF:000649">
    <property type="entry name" value="Leucine Rich Repeat family protein"/>
    <property type="match status" value="1"/>
</dbReference>
<dbReference type="InterPro" id="IPR046956">
    <property type="entry name" value="RLP23-like"/>
</dbReference>
<dbReference type="Pfam" id="PF23598">
    <property type="entry name" value="LRR_14"/>
    <property type="match status" value="1"/>
</dbReference>
<keyword evidence="3" id="KW-1003">Cell membrane</keyword>
<dbReference type="GeneID" id="120274345"/>
<evidence type="ECO:0000259" key="11">
    <source>
        <dbReference type="Pfam" id="PF23598"/>
    </source>
</evidence>
<dbReference type="Pfam" id="PF13855">
    <property type="entry name" value="LRR_8"/>
    <property type="match status" value="1"/>
</dbReference>
<dbReference type="InterPro" id="IPR001611">
    <property type="entry name" value="Leu-rich_rpt"/>
</dbReference>
<keyword evidence="6" id="KW-0732">Signal</keyword>
<evidence type="ECO:0000256" key="6">
    <source>
        <dbReference type="ARBA" id="ARBA00022729"/>
    </source>
</evidence>
<evidence type="ECO:0000256" key="3">
    <source>
        <dbReference type="ARBA" id="ARBA00022475"/>
    </source>
</evidence>
<keyword evidence="8" id="KW-1133">Transmembrane helix</keyword>
<evidence type="ECO:0000256" key="10">
    <source>
        <dbReference type="ARBA" id="ARBA00023180"/>
    </source>
</evidence>
<evidence type="ECO:0000313" key="13">
    <source>
        <dbReference type="RefSeq" id="XP_039136889.1"/>
    </source>
</evidence>
<gene>
    <name evidence="13" type="primary">LOC120274345</name>
</gene>
<proteinExistence type="inferred from homology"/>
<dbReference type="FunFam" id="3.80.10.10:FF:000095">
    <property type="entry name" value="LRR receptor-like serine/threonine-protein kinase GSO1"/>
    <property type="match status" value="1"/>
</dbReference>
<accession>A0AB40CEW9</accession>
<dbReference type="InterPro" id="IPR055414">
    <property type="entry name" value="LRR_R13L4/SHOC2-like"/>
</dbReference>
<dbReference type="GO" id="GO:0005886">
    <property type="term" value="C:plasma membrane"/>
    <property type="evidence" value="ECO:0007669"/>
    <property type="project" value="UniProtKB-SubCell"/>
</dbReference>
<protein>
    <submittedName>
        <fullName evidence="13">Leucine-rich repeat receptor-like protein kinase PXC2</fullName>
    </submittedName>
</protein>
<evidence type="ECO:0000256" key="9">
    <source>
        <dbReference type="ARBA" id="ARBA00023136"/>
    </source>
</evidence>
<keyword evidence="4" id="KW-0433">Leucine-rich repeat</keyword>
<evidence type="ECO:0000313" key="12">
    <source>
        <dbReference type="Proteomes" id="UP001515500"/>
    </source>
</evidence>
<dbReference type="Pfam" id="PF00560">
    <property type="entry name" value="LRR_1"/>
    <property type="match status" value="5"/>
</dbReference>
<dbReference type="InterPro" id="IPR032675">
    <property type="entry name" value="LRR_dom_sf"/>
</dbReference>
<name>A0AB40CEW9_DIOCR</name>
<dbReference type="SMART" id="SM00369">
    <property type="entry name" value="LRR_TYP"/>
    <property type="match status" value="5"/>
</dbReference>
<keyword evidence="9" id="KW-0472">Membrane</keyword>
<keyword evidence="10" id="KW-0325">Glycoprotein</keyword>
<evidence type="ECO:0000256" key="2">
    <source>
        <dbReference type="ARBA" id="ARBA00009592"/>
    </source>
</evidence>
<organism evidence="12 13">
    <name type="scientific">Dioscorea cayennensis subsp. rotundata</name>
    <name type="common">White Guinea yam</name>
    <name type="synonym">Dioscorea rotundata</name>
    <dbReference type="NCBI Taxonomy" id="55577"/>
    <lineage>
        <taxon>Eukaryota</taxon>
        <taxon>Viridiplantae</taxon>
        <taxon>Streptophyta</taxon>
        <taxon>Embryophyta</taxon>
        <taxon>Tracheophyta</taxon>
        <taxon>Spermatophyta</taxon>
        <taxon>Magnoliopsida</taxon>
        <taxon>Liliopsida</taxon>
        <taxon>Dioscoreales</taxon>
        <taxon>Dioscoreaceae</taxon>
        <taxon>Dioscorea</taxon>
    </lineage>
</organism>
<keyword evidence="7" id="KW-0677">Repeat</keyword>
<keyword evidence="5" id="KW-0812">Transmembrane</keyword>
<dbReference type="PANTHER" id="PTHR48063:SF112">
    <property type="entry name" value="RECEPTOR LIKE PROTEIN 30-LIKE"/>
    <property type="match status" value="1"/>
</dbReference>
<evidence type="ECO:0000256" key="7">
    <source>
        <dbReference type="ARBA" id="ARBA00022737"/>
    </source>
</evidence>
<dbReference type="SUPFAM" id="SSF52058">
    <property type="entry name" value="L domain-like"/>
    <property type="match status" value="2"/>
</dbReference>
<evidence type="ECO:0000256" key="1">
    <source>
        <dbReference type="ARBA" id="ARBA00004251"/>
    </source>
</evidence>
<comment type="subcellular location">
    <subcellularLocation>
        <location evidence="1">Cell membrane</location>
        <topology evidence="1">Single-pass type I membrane protein</topology>
    </subcellularLocation>
</comment>
<evidence type="ECO:0000256" key="5">
    <source>
        <dbReference type="ARBA" id="ARBA00022692"/>
    </source>
</evidence>
<keyword evidence="12" id="KW-1185">Reference proteome</keyword>
<feature type="domain" description="Disease resistance R13L4/SHOC-2-like LRR" evidence="11">
    <location>
        <begin position="99"/>
        <end position="209"/>
    </location>
</feature>
<dbReference type="PANTHER" id="PTHR48063">
    <property type="entry name" value="LRR RECEPTOR-LIKE KINASE"/>
    <property type="match status" value="1"/>
</dbReference>
<dbReference type="PRINTS" id="PR00019">
    <property type="entry name" value="LEURICHRPT"/>
</dbReference>
<dbReference type="Gene3D" id="3.80.10.10">
    <property type="entry name" value="Ribonuclease Inhibitor"/>
    <property type="match status" value="3"/>
</dbReference>
<evidence type="ECO:0000256" key="8">
    <source>
        <dbReference type="ARBA" id="ARBA00022989"/>
    </source>
</evidence>
<dbReference type="AlphaFoldDB" id="A0AB40CEW9"/>